<keyword evidence="4 5" id="KW-0648">Protein biosynthesis</keyword>
<dbReference type="Pfam" id="PF02911">
    <property type="entry name" value="Formyl_trans_C"/>
    <property type="match status" value="1"/>
</dbReference>
<evidence type="ECO:0000256" key="3">
    <source>
        <dbReference type="ARBA" id="ARBA00022679"/>
    </source>
</evidence>
<comment type="catalytic activity">
    <reaction evidence="5">
        <text>L-methionyl-tRNA(fMet) + (6R)-10-formyltetrahydrofolate = N-formyl-L-methionyl-tRNA(fMet) + (6S)-5,6,7,8-tetrahydrofolate + H(+)</text>
        <dbReference type="Rhea" id="RHEA:24380"/>
        <dbReference type="Rhea" id="RHEA-COMP:9952"/>
        <dbReference type="Rhea" id="RHEA-COMP:9953"/>
        <dbReference type="ChEBI" id="CHEBI:15378"/>
        <dbReference type="ChEBI" id="CHEBI:57453"/>
        <dbReference type="ChEBI" id="CHEBI:78530"/>
        <dbReference type="ChEBI" id="CHEBI:78844"/>
        <dbReference type="ChEBI" id="CHEBI:195366"/>
        <dbReference type="EC" id="2.1.2.9"/>
    </reaction>
</comment>
<dbReference type="SUPFAM" id="SSF50486">
    <property type="entry name" value="FMT C-terminal domain-like"/>
    <property type="match status" value="1"/>
</dbReference>
<dbReference type="EC" id="2.1.2.9" evidence="2 5"/>
<dbReference type="NCBIfam" id="TIGR00460">
    <property type="entry name" value="fmt"/>
    <property type="match status" value="1"/>
</dbReference>
<evidence type="ECO:0000256" key="5">
    <source>
        <dbReference type="HAMAP-Rule" id="MF_00182"/>
    </source>
</evidence>
<dbReference type="CDD" id="cd08646">
    <property type="entry name" value="FMT_core_Met-tRNA-FMT_N"/>
    <property type="match status" value="1"/>
</dbReference>
<dbReference type="InterPro" id="IPR036477">
    <property type="entry name" value="Formyl_transf_N_sf"/>
</dbReference>
<dbReference type="RefSeq" id="WP_183419593.1">
    <property type="nucleotide sequence ID" value="NZ_JACHXY010000002.1"/>
</dbReference>
<dbReference type="InterPro" id="IPR044135">
    <property type="entry name" value="Met-tRNA-FMT_C"/>
</dbReference>
<accession>A0A7W5CI55</accession>
<dbReference type="AlphaFoldDB" id="A0A7W5CI55"/>
<sequence length="305" mass="31142">MRLVFAGTPAVAVPSLRALAAGPHEIVGVVTRSDAPLGRKRVLTPSPVAQAAGDLGIPIIKADRLDAGATAQITALEPDLGVIVAYGGLVREPLLSAPAHGWINLHFSLLPRWRGAAPVQRALIAGDTVTGASVFQLVAALDAGDVFAEERYEVPPGATTADVLDALAEIGSPVLARVVDGIADGTAAATPQRGEPTLAPKLTLEDGALDFTQDAETLLHRIAGVTPEPGAHTTLDGARFKVLRAAPAEAPPLTPGRVTASGKDVIVGTGTGPLRLETVQPAGKGAMAAGDWFRGLRTDEPVLGA</sequence>
<dbReference type="GO" id="GO:0004479">
    <property type="term" value="F:methionyl-tRNA formyltransferase activity"/>
    <property type="evidence" value="ECO:0007669"/>
    <property type="project" value="UniProtKB-UniRule"/>
</dbReference>
<feature type="domain" description="Formyl transferase C-terminal" evidence="7">
    <location>
        <begin position="201"/>
        <end position="296"/>
    </location>
</feature>
<evidence type="ECO:0000256" key="1">
    <source>
        <dbReference type="ARBA" id="ARBA00010699"/>
    </source>
</evidence>
<dbReference type="InterPro" id="IPR002376">
    <property type="entry name" value="Formyl_transf_N"/>
</dbReference>
<dbReference type="InterPro" id="IPR041711">
    <property type="entry name" value="Met-tRNA-FMT_N"/>
</dbReference>
<dbReference type="Pfam" id="PF00551">
    <property type="entry name" value="Formyl_trans_N"/>
    <property type="match status" value="1"/>
</dbReference>
<dbReference type="InterPro" id="IPR005793">
    <property type="entry name" value="Formyl_trans_C"/>
</dbReference>
<dbReference type="PANTHER" id="PTHR11138">
    <property type="entry name" value="METHIONYL-TRNA FORMYLTRANSFERASE"/>
    <property type="match status" value="1"/>
</dbReference>
<feature type="binding site" evidence="5">
    <location>
        <begin position="108"/>
        <end position="111"/>
    </location>
    <ligand>
        <name>(6S)-5,6,7,8-tetrahydrofolate</name>
        <dbReference type="ChEBI" id="CHEBI:57453"/>
    </ligand>
</feature>
<comment type="caution">
    <text evidence="8">The sequence shown here is derived from an EMBL/GenBank/DDBJ whole genome shotgun (WGS) entry which is preliminary data.</text>
</comment>
<evidence type="ECO:0000259" key="7">
    <source>
        <dbReference type="Pfam" id="PF02911"/>
    </source>
</evidence>
<dbReference type="InterPro" id="IPR011034">
    <property type="entry name" value="Formyl_transferase-like_C_sf"/>
</dbReference>
<feature type="domain" description="Formyl transferase N-terminal" evidence="6">
    <location>
        <begin position="2"/>
        <end position="179"/>
    </location>
</feature>
<dbReference type="HAMAP" id="MF_00182">
    <property type="entry name" value="Formyl_trans"/>
    <property type="match status" value="1"/>
</dbReference>
<name>A0A7W5CI55_9MICO</name>
<evidence type="ECO:0000313" key="8">
    <source>
        <dbReference type="EMBL" id="MBB3158132.1"/>
    </source>
</evidence>
<dbReference type="Proteomes" id="UP000543579">
    <property type="component" value="Unassembled WGS sequence"/>
</dbReference>
<dbReference type="InterPro" id="IPR005794">
    <property type="entry name" value="Fmt"/>
</dbReference>
<dbReference type="CDD" id="cd08704">
    <property type="entry name" value="Met_tRNA_FMT_C"/>
    <property type="match status" value="1"/>
</dbReference>
<gene>
    <name evidence="5" type="primary">fmt</name>
    <name evidence="8" type="ORF">FHS07_001828</name>
</gene>
<reference evidence="8 9" key="1">
    <citation type="submission" date="2020-08" db="EMBL/GenBank/DDBJ databases">
        <title>Genomic Encyclopedia of Type Strains, Phase III (KMG-III): the genomes of soil and plant-associated and newly described type strains.</title>
        <authorList>
            <person name="Whitman W."/>
        </authorList>
    </citation>
    <scope>NUCLEOTIDE SEQUENCE [LARGE SCALE GENOMIC DNA]</scope>
    <source>
        <strain evidence="8 9">CECT 8356</strain>
    </source>
</reference>
<dbReference type="GO" id="GO:0005829">
    <property type="term" value="C:cytosol"/>
    <property type="evidence" value="ECO:0007669"/>
    <property type="project" value="TreeGrafter"/>
</dbReference>
<comment type="similarity">
    <text evidence="1 5">Belongs to the Fmt family.</text>
</comment>
<evidence type="ECO:0000256" key="4">
    <source>
        <dbReference type="ARBA" id="ARBA00022917"/>
    </source>
</evidence>
<keyword evidence="3 5" id="KW-0808">Transferase</keyword>
<comment type="function">
    <text evidence="5">Attaches a formyl group to the free amino group of methionyl-tRNA(fMet). The formyl group appears to play a dual role in the initiator identity of N-formylmethionyl-tRNA by promoting its recognition by IF2 and preventing the misappropriation of this tRNA by the elongation apparatus.</text>
</comment>
<protein>
    <recommendedName>
        <fullName evidence="2 5">Methionyl-tRNA formyltransferase</fullName>
        <ecNumber evidence="2 5">2.1.2.9</ecNumber>
    </recommendedName>
</protein>
<evidence type="ECO:0000256" key="2">
    <source>
        <dbReference type="ARBA" id="ARBA00012261"/>
    </source>
</evidence>
<evidence type="ECO:0000259" key="6">
    <source>
        <dbReference type="Pfam" id="PF00551"/>
    </source>
</evidence>
<dbReference type="EMBL" id="JACHXY010000002">
    <property type="protein sequence ID" value="MBB3158132.1"/>
    <property type="molecule type" value="Genomic_DNA"/>
</dbReference>
<dbReference type="PANTHER" id="PTHR11138:SF5">
    <property type="entry name" value="METHIONYL-TRNA FORMYLTRANSFERASE, MITOCHONDRIAL"/>
    <property type="match status" value="1"/>
</dbReference>
<dbReference type="SUPFAM" id="SSF53328">
    <property type="entry name" value="Formyltransferase"/>
    <property type="match status" value="1"/>
</dbReference>
<proteinExistence type="inferred from homology"/>
<organism evidence="8 9">
    <name type="scientific">Microbacterium proteolyticum</name>
    <dbReference type="NCBI Taxonomy" id="1572644"/>
    <lineage>
        <taxon>Bacteria</taxon>
        <taxon>Bacillati</taxon>
        <taxon>Actinomycetota</taxon>
        <taxon>Actinomycetes</taxon>
        <taxon>Micrococcales</taxon>
        <taxon>Microbacteriaceae</taxon>
        <taxon>Microbacterium</taxon>
    </lineage>
</organism>
<evidence type="ECO:0000313" key="9">
    <source>
        <dbReference type="Proteomes" id="UP000543579"/>
    </source>
</evidence>
<dbReference type="Gene3D" id="3.40.50.12230">
    <property type="match status" value="1"/>
</dbReference>